<feature type="compositionally biased region" description="Acidic residues" evidence="3">
    <location>
        <begin position="183"/>
        <end position="199"/>
    </location>
</feature>
<comment type="caution">
    <text evidence="5">The sequence shown here is derived from an EMBL/GenBank/DDBJ whole genome shotgun (WGS) entry which is preliminary data.</text>
</comment>
<evidence type="ECO:0000256" key="3">
    <source>
        <dbReference type="SAM" id="MobiDB-lite"/>
    </source>
</evidence>
<proteinExistence type="predicted"/>
<dbReference type="InterPro" id="IPR049332">
    <property type="entry name" value="Fpg-like_C"/>
</dbReference>
<gene>
    <name evidence="5" type="primary">PCMP-E76_15</name>
    <name evidence="5" type="ORF">CK203_084640</name>
</gene>
<evidence type="ECO:0000256" key="1">
    <source>
        <dbReference type="ARBA" id="ARBA00022737"/>
    </source>
</evidence>
<organism evidence="5 6">
    <name type="scientific">Vitis vinifera</name>
    <name type="common">Grape</name>
    <dbReference type="NCBI Taxonomy" id="29760"/>
    <lineage>
        <taxon>Eukaryota</taxon>
        <taxon>Viridiplantae</taxon>
        <taxon>Streptophyta</taxon>
        <taxon>Embryophyta</taxon>
        <taxon>Tracheophyta</taxon>
        <taxon>Spermatophyta</taxon>
        <taxon>Magnoliopsida</taxon>
        <taxon>eudicotyledons</taxon>
        <taxon>Gunneridae</taxon>
        <taxon>Pentapetalae</taxon>
        <taxon>rosids</taxon>
        <taxon>Vitales</taxon>
        <taxon>Vitaceae</taxon>
        <taxon>Viteae</taxon>
        <taxon>Vitis</taxon>
    </lineage>
</organism>
<keyword evidence="1" id="KW-0677">Repeat</keyword>
<name>A0A438DK89_VITVI</name>
<dbReference type="EMBL" id="QGNW01001591">
    <property type="protein sequence ID" value="RVW35902.1"/>
    <property type="molecule type" value="Genomic_DNA"/>
</dbReference>
<feature type="repeat" description="PPR" evidence="2">
    <location>
        <begin position="260"/>
        <end position="294"/>
    </location>
</feature>
<evidence type="ECO:0000259" key="4">
    <source>
        <dbReference type="Pfam" id="PF21218"/>
    </source>
</evidence>
<dbReference type="Pfam" id="PF21218">
    <property type="entry name" value="Fpg-like_C"/>
    <property type="match status" value="1"/>
</dbReference>
<reference evidence="5 6" key="1">
    <citation type="journal article" date="2018" name="PLoS Genet.">
        <title>Population sequencing reveals clonal diversity and ancestral inbreeding in the grapevine cultivar Chardonnay.</title>
        <authorList>
            <person name="Roach M.J."/>
            <person name="Johnson D.L."/>
            <person name="Bohlmann J."/>
            <person name="van Vuuren H.J."/>
            <person name="Jones S.J."/>
            <person name="Pretorius I.S."/>
            <person name="Schmidt S.A."/>
            <person name="Borneman A.R."/>
        </authorList>
    </citation>
    <scope>NUCLEOTIDE SEQUENCE [LARGE SCALE GENOMIC DNA]</scope>
    <source>
        <strain evidence="6">cv. Chardonnay</strain>
        <tissue evidence="5">Leaf</tissue>
    </source>
</reference>
<evidence type="ECO:0000313" key="6">
    <source>
        <dbReference type="Proteomes" id="UP000288805"/>
    </source>
</evidence>
<dbReference type="PROSITE" id="PS51375">
    <property type="entry name" value="PPR"/>
    <property type="match status" value="5"/>
</dbReference>
<feature type="repeat" description="PPR" evidence="2">
    <location>
        <begin position="330"/>
        <end position="360"/>
    </location>
</feature>
<feature type="repeat" description="PPR" evidence="2">
    <location>
        <begin position="361"/>
        <end position="395"/>
    </location>
</feature>
<dbReference type="InterPro" id="IPR011990">
    <property type="entry name" value="TPR-like_helical_dom_sf"/>
</dbReference>
<dbReference type="GO" id="GO:0009451">
    <property type="term" value="P:RNA modification"/>
    <property type="evidence" value="ECO:0007669"/>
    <property type="project" value="InterPro"/>
</dbReference>
<dbReference type="Pfam" id="PF01535">
    <property type="entry name" value="PPR"/>
    <property type="match status" value="6"/>
</dbReference>
<protein>
    <submittedName>
        <fullName evidence="5">Pentatricopeptide repeat-containing protein</fullName>
    </submittedName>
</protein>
<dbReference type="InterPro" id="IPR002885">
    <property type="entry name" value="PPR_rpt"/>
</dbReference>
<evidence type="ECO:0000313" key="5">
    <source>
        <dbReference type="EMBL" id="RVW35902.1"/>
    </source>
</evidence>
<accession>A0A438DK89</accession>
<feature type="region of interest" description="Disordered" evidence="3">
    <location>
        <begin position="164"/>
        <end position="207"/>
    </location>
</feature>
<dbReference type="InterPro" id="IPR046960">
    <property type="entry name" value="PPR_At4g14850-like_plant"/>
</dbReference>
<feature type="repeat" description="PPR" evidence="2">
    <location>
        <begin position="453"/>
        <end position="487"/>
    </location>
</feature>
<dbReference type="PANTHER" id="PTHR47926:SF347">
    <property type="entry name" value="PENTATRICOPEPTIDE REPEAT-CONTAINING PROTEIN"/>
    <property type="match status" value="1"/>
</dbReference>
<dbReference type="Proteomes" id="UP000288805">
    <property type="component" value="Unassembled WGS sequence"/>
</dbReference>
<dbReference type="Gene3D" id="1.25.40.10">
    <property type="entry name" value="Tetratricopeptide repeat domain"/>
    <property type="match status" value="4"/>
</dbReference>
<feature type="compositionally biased region" description="Basic residues" evidence="3">
    <location>
        <begin position="170"/>
        <end position="179"/>
    </location>
</feature>
<dbReference type="PANTHER" id="PTHR47926">
    <property type="entry name" value="PENTATRICOPEPTIDE REPEAT-CONTAINING PROTEIN"/>
    <property type="match status" value="1"/>
</dbReference>
<dbReference type="AlphaFoldDB" id="A0A438DK89"/>
<dbReference type="NCBIfam" id="TIGR00756">
    <property type="entry name" value="PPR"/>
    <property type="match status" value="3"/>
</dbReference>
<feature type="repeat" description="PPR" evidence="2">
    <location>
        <begin position="404"/>
        <end position="438"/>
    </location>
</feature>
<dbReference type="FunFam" id="1.25.40.10:FF:000344">
    <property type="entry name" value="Pentatricopeptide repeat-containing protein"/>
    <property type="match status" value="1"/>
</dbReference>
<feature type="domain" description="Formamidopyrimidine-DNA glycosylase-like C-terminal" evidence="4">
    <location>
        <begin position="139"/>
        <end position="155"/>
    </location>
</feature>
<evidence type="ECO:0000256" key="2">
    <source>
        <dbReference type="PROSITE-ProRule" id="PRU00708"/>
    </source>
</evidence>
<sequence length="551" mass="62253">MGMLRKVNKERRLSAGINRIGCNIKWKIEKVDMIYKHPGAKTMVRPICVVLITYISGEVSWRRLNLPAFSTNCPFSGVEPAYVHLRVLPLYSLSQLATTYKFVGYSWTSSFLLCVYSQESSRTFALETFTFQFSSDVRKKIDFISAGGRTTAYVPELQKLSGTQAAKASVKPRKQSSKRKKEEDDEDDDDDDDALDEPASEERKTLEVLDQRKGRIPRWRNFSDKFTFPSVIMACIAMEDMGGVRQLQSSSLHWMRLRNQCSYLDAVIAGYVKILSWEEAWGIFDRMLKIGVCPDNFTFASALRVCGALRSRDGGKQVHSKLIACGFKGDTFVGNSLIDMYAKCGDEESCLKVFDEMGERNQVTWNSIISAEAQFGHFNDALVLFLRMQESVIRAIVRNLLDSDIILGSALVDMYSKCGMVEEAHQVFRSLLEMNEVSYNALLAGYDQTIKKDVILNNVMVSAFVNSGRANDAKNLFDQMEQRNTASWNSILAGYANKGLKKESFNHFLEMLESDIEYDVLTMVTIVNLCSSLPALEHGDQLHSLIIKKDL</sequence>
<dbReference type="GO" id="GO:0003723">
    <property type="term" value="F:RNA binding"/>
    <property type="evidence" value="ECO:0007669"/>
    <property type="project" value="InterPro"/>
</dbReference>